<dbReference type="InterPro" id="IPR000626">
    <property type="entry name" value="Ubiquitin-like_dom"/>
</dbReference>
<keyword evidence="3" id="KW-1185">Reference proteome</keyword>
<sequence length="773" mass="88333">MSQHKESDELVVNGEPGENTALETPEDDREPGNDGGEARPNRPSPDGPVGVGDAETQADLTSDGENGNAIETDVSGAVKEAESEADLPSDAEQLRESQGMENVRNSTATVKVVLVPEGHVMTVAFVIGLSIQELKRHLASELRVPPQVLQISLDGTVVEEERSLMELGVRPHGSTRLEMSSTNPTTHPLRPVRPPELDNMPDVITVRVQTEEGVFQDVVVEIERPRQQKAFLGGYRHQLTGAVYHHAAVQTAPKRRPDRGVVVFSRDTQTVELKSQAQQCAVHVSTQMTGIGCYVSCMKDKLLTPGTYLSADEFHDIRLRAVIRLQSFARRWLAQQRVEQLRRERNRHLAWLDLQERRRTEEKEEQLRDRRHRWMNPQKRDDFNLLYHALEKWRCEEEQKINSSLRGAERKAALCSLLDQETQLIAAIGRHRIAVQHNNYDKTIRHFLDKSAAPYQWKTADGRLIEVDSPHTIRARELRDLYNDINMFTAKQDQRHQILMTLKHTVKEHDCQLSRDIVDLIDREVDLTTRGLKASSLEGLRKRISTLFLQYIKTPAFNPEVAKMLKVPQNPSQLKNDMFLCRSCQRYLRSTDFSPAANARVSGRCRDCTRLDNIARTRDDFSCYKNILQRLRADEQQLNKEAKIPFLLQVEDVRYLVEVVWASRSAVHGSSDIYNLVFVRWERGIDWSPWNCILLSREETSAHLEVEDVHKTYEATFIRRIEHKHMLARRYFSQISSMAEFLDSQSNAALGNQLISKSMTMATGNQATIASPR</sequence>
<evidence type="ECO:0000313" key="3">
    <source>
        <dbReference type="Proteomes" id="UP000515150"/>
    </source>
</evidence>
<dbReference type="CTD" id="154865"/>
<feature type="region of interest" description="Disordered" evidence="1">
    <location>
        <begin position="174"/>
        <end position="198"/>
    </location>
</feature>
<dbReference type="PANTHER" id="PTHR21074">
    <property type="entry name" value="IQ AND UBIQUITIN-LIKE DOMAIN-CONTAINING PROTEIN"/>
    <property type="match status" value="1"/>
</dbReference>
<organism evidence="3 4">
    <name type="scientific">Betta splendens</name>
    <name type="common">Siamese fighting fish</name>
    <dbReference type="NCBI Taxonomy" id="158456"/>
    <lineage>
        <taxon>Eukaryota</taxon>
        <taxon>Metazoa</taxon>
        <taxon>Chordata</taxon>
        <taxon>Craniata</taxon>
        <taxon>Vertebrata</taxon>
        <taxon>Euteleostomi</taxon>
        <taxon>Actinopterygii</taxon>
        <taxon>Neopterygii</taxon>
        <taxon>Teleostei</taxon>
        <taxon>Neoteleostei</taxon>
        <taxon>Acanthomorphata</taxon>
        <taxon>Anabantaria</taxon>
        <taxon>Anabantiformes</taxon>
        <taxon>Anabantoidei</taxon>
        <taxon>Osphronemidae</taxon>
        <taxon>Betta</taxon>
    </lineage>
</organism>
<gene>
    <name evidence="4" type="primary">iqub</name>
</gene>
<dbReference type="CDD" id="cd17061">
    <property type="entry name" value="Ubl_IQUB"/>
    <property type="match status" value="1"/>
</dbReference>
<proteinExistence type="predicted"/>
<dbReference type="Gene3D" id="3.10.20.90">
    <property type="entry name" value="Phosphatidylinositol 3-kinase Catalytic Subunit, Chain A, domain 1"/>
    <property type="match status" value="1"/>
</dbReference>
<dbReference type="Pfam" id="PF25805">
    <property type="entry name" value="IQUB"/>
    <property type="match status" value="1"/>
</dbReference>
<dbReference type="InterPro" id="IPR057887">
    <property type="entry name" value="IQUB_helical"/>
</dbReference>
<dbReference type="GO" id="GO:0030317">
    <property type="term" value="P:flagellated sperm motility"/>
    <property type="evidence" value="ECO:0007669"/>
    <property type="project" value="TreeGrafter"/>
</dbReference>
<dbReference type="InParanoid" id="A0A6P7MWK0"/>
<dbReference type="KEGG" id="bspl:114857855"/>
<dbReference type="Proteomes" id="UP000515150">
    <property type="component" value="Chromosome 6"/>
</dbReference>
<name>A0A6P7MWK0_BETSP</name>
<dbReference type="GO" id="GO:0031514">
    <property type="term" value="C:motile cilium"/>
    <property type="evidence" value="ECO:0007669"/>
    <property type="project" value="TreeGrafter"/>
</dbReference>
<feature type="domain" description="Ubiquitin-like" evidence="2">
    <location>
        <begin position="108"/>
        <end position="184"/>
    </location>
</feature>
<dbReference type="AlphaFoldDB" id="A0A6P7MWK0"/>
<feature type="region of interest" description="Disordered" evidence="1">
    <location>
        <begin position="1"/>
        <end position="69"/>
    </location>
</feature>
<dbReference type="RefSeq" id="XP_029010580.1">
    <property type="nucleotide sequence ID" value="XM_029154747.3"/>
</dbReference>
<dbReference type="PROSITE" id="PS50096">
    <property type="entry name" value="IQ"/>
    <property type="match status" value="1"/>
</dbReference>
<dbReference type="OrthoDB" id="10265862at2759"/>
<evidence type="ECO:0000256" key="1">
    <source>
        <dbReference type="SAM" id="MobiDB-lite"/>
    </source>
</evidence>
<dbReference type="PROSITE" id="PS50053">
    <property type="entry name" value="UBIQUITIN_2"/>
    <property type="match status" value="1"/>
</dbReference>
<dbReference type="InterPro" id="IPR029071">
    <property type="entry name" value="Ubiquitin-like_domsf"/>
</dbReference>
<dbReference type="PANTHER" id="PTHR21074:SF0">
    <property type="entry name" value="IQ AND UBIQUITIN-LIKE DOMAIN-CONTAINING PROTEIN"/>
    <property type="match status" value="1"/>
</dbReference>
<feature type="region of interest" description="Disordered" evidence="1">
    <location>
        <begin position="82"/>
        <end position="102"/>
    </location>
</feature>
<dbReference type="InterPro" id="IPR037695">
    <property type="entry name" value="IQUB"/>
</dbReference>
<evidence type="ECO:0000259" key="2">
    <source>
        <dbReference type="PROSITE" id="PS50053"/>
    </source>
</evidence>
<dbReference type="GO" id="GO:0001669">
    <property type="term" value="C:acrosomal vesicle"/>
    <property type="evidence" value="ECO:0007669"/>
    <property type="project" value="TreeGrafter"/>
</dbReference>
<protein>
    <submittedName>
        <fullName evidence="4">IQ and ubiquitin-like domain-containing protein isoform X1</fullName>
    </submittedName>
</protein>
<feature type="compositionally biased region" description="Basic and acidic residues" evidence="1">
    <location>
        <begin position="30"/>
        <end position="40"/>
    </location>
</feature>
<dbReference type="FunCoup" id="A0A6P7MWK0">
    <property type="interactions" value="283"/>
</dbReference>
<dbReference type="GO" id="GO:0060271">
    <property type="term" value="P:cilium assembly"/>
    <property type="evidence" value="ECO:0007669"/>
    <property type="project" value="TreeGrafter"/>
</dbReference>
<dbReference type="SUPFAM" id="SSF54236">
    <property type="entry name" value="Ubiquitin-like"/>
    <property type="match status" value="1"/>
</dbReference>
<accession>A0A6P7MWK0</accession>
<feature type="compositionally biased region" description="Polar residues" evidence="1">
    <location>
        <begin position="177"/>
        <end position="186"/>
    </location>
</feature>
<reference evidence="4" key="1">
    <citation type="submission" date="2025-08" db="UniProtKB">
        <authorList>
            <consortium name="RefSeq"/>
        </authorList>
    </citation>
    <scope>IDENTIFICATION</scope>
</reference>
<evidence type="ECO:0000313" key="4">
    <source>
        <dbReference type="RefSeq" id="XP_029010580.1"/>
    </source>
</evidence>
<dbReference type="GeneID" id="114857855"/>